<reference evidence="2 3" key="1">
    <citation type="submission" date="2011-04" db="EMBL/GenBank/DDBJ databases">
        <title>Complete sequence of Cellulomonas fimi ATCC 484.</title>
        <authorList>
            <consortium name="US DOE Joint Genome Institute"/>
            <person name="Lucas S."/>
            <person name="Han J."/>
            <person name="Lapidus A."/>
            <person name="Cheng J.-F."/>
            <person name="Goodwin L."/>
            <person name="Pitluck S."/>
            <person name="Peters L."/>
            <person name="Chertkov O."/>
            <person name="Detter J.C."/>
            <person name="Han C."/>
            <person name="Tapia R."/>
            <person name="Land M."/>
            <person name="Hauser L."/>
            <person name="Kyrpides N."/>
            <person name="Ivanova N."/>
            <person name="Ovchinnikova G."/>
            <person name="Pagani I."/>
            <person name="Mead D."/>
            <person name="Brumm P."/>
            <person name="Woyke T."/>
        </authorList>
    </citation>
    <scope>NUCLEOTIDE SEQUENCE [LARGE SCALE GENOMIC DNA]</scope>
    <source>
        <strain evidence="3">ATCC 484 / DSM 20113 / JCM 1341 / NBRC 15513 / NCIMB 8980 / NCTC 7547</strain>
    </source>
</reference>
<dbReference type="RefSeq" id="WP_013771356.1">
    <property type="nucleotide sequence ID" value="NC_015514.1"/>
</dbReference>
<name>F4H1N1_CELFA</name>
<protein>
    <submittedName>
        <fullName evidence="2">Uncharacterized protein</fullName>
    </submittedName>
</protein>
<dbReference type="Proteomes" id="UP000008460">
    <property type="component" value="Chromosome"/>
</dbReference>
<evidence type="ECO:0000313" key="2">
    <source>
        <dbReference type="EMBL" id="AEE46330.1"/>
    </source>
</evidence>
<sequence length="63" mass="6620">MWNGLGVAVVWGVIGVGMLAGLVVALARVVRQDGRGHRPPPRSRADWSAGTTLDARSSVRIGL</sequence>
<evidence type="ECO:0000313" key="3">
    <source>
        <dbReference type="Proteomes" id="UP000008460"/>
    </source>
</evidence>
<evidence type="ECO:0000256" key="1">
    <source>
        <dbReference type="SAM" id="Phobius"/>
    </source>
</evidence>
<feature type="transmembrane region" description="Helical" evidence="1">
    <location>
        <begin position="6"/>
        <end position="30"/>
    </location>
</feature>
<gene>
    <name evidence="2" type="ordered locus">Celf_2202</name>
</gene>
<keyword evidence="1" id="KW-0472">Membrane</keyword>
<dbReference type="STRING" id="590998.Celf_2202"/>
<dbReference type="EMBL" id="CP002666">
    <property type="protein sequence ID" value="AEE46330.1"/>
    <property type="molecule type" value="Genomic_DNA"/>
</dbReference>
<keyword evidence="1" id="KW-1133">Transmembrane helix</keyword>
<accession>F4H1N1</accession>
<keyword evidence="3" id="KW-1185">Reference proteome</keyword>
<dbReference type="KEGG" id="cfi:Celf_2202"/>
<proteinExistence type="predicted"/>
<organism evidence="2 3">
    <name type="scientific">Cellulomonas fimi (strain ATCC 484 / DSM 20113 / JCM 1341 / CCUG 24087 / LMG 16345 / NBRC 15513 / NCIMB 8980 / NCTC 7547 / NRS-133)</name>
    <dbReference type="NCBI Taxonomy" id="590998"/>
    <lineage>
        <taxon>Bacteria</taxon>
        <taxon>Bacillati</taxon>
        <taxon>Actinomycetota</taxon>
        <taxon>Actinomycetes</taxon>
        <taxon>Micrococcales</taxon>
        <taxon>Cellulomonadaceae</taxon>
        <taxon>Cellulomonas</taxon>
    </lineage>
</organism>
<keyword evidence="1" id="KW-0812">Transmembrane</keyword>
<dbReference type="AlphaFoldDB" id="F4H1N1"/>
<dbReference type="HOGENOM" id="CLU_2877562_0_0_11"/>